<dbReference type="EMBL" id="CP089984">
    <property type="protein sequence ID" value="WXB13982.1"/>
    <property type="molecule type" value="Genomic_DNA"/>
</dbReference>
<dbReference type="RefSeq" id="WP_394823599.1">
    <property type="nucleotide sequence ID" value="NZ_CP089984.1"/>
</dbReference>
<sequence length="204" mass="21376">MSGSSIFLFAATLGVAAASPGPSSMALVARVLGRGSRGTPMLCLGLMFGDVCWLTFAALGAAALAERFQPLFLGIKYAGVVYLLYLAYKLWATRREGGEPAGKTVPGEGVRLLFTGISMSLSNPKTMLFYLALLPSIVDLSKLTFLDLATLASVTMMVVAAVTGTYVVLAGHARRFFRSASALRAVDRVSAVVMAAAACVIALR</sequence>
<keyword evidence="8" id="KW-1185">Reference proteome</keyword>
<gene>
    <name evidence="7" type="ORF">LZC94_39905</name>
</gene>
<evidence type="ECO:0000256" key="4">
    <source>
        <dbReference type="ARBA" id="ARBA00022989"/>
    </source>
</evidence>
<feature type="transmembrane region" description="Helical" evidence="6">
    <location>
        <begin position="41"/>
        <end position="65"/>
    </location>
</feature>
<name>A0ABZ2LT97_9BACT</name>
<evidence type="ECO:0000256" key="1">
    <source>
        <dbReference type="ARBA" id="ARBA00004651"/>
    </source>
</evidence>
<dbReference type="InterPro" id="IPR001123">
    <property type="entry name" value="LeuE-type"/>
</dbReference>
<dbReference type="PANTHER" id="PTHR30086:SF20">
    <property type="entry name" value="ARGININE EXPORTER PROTEIN ARGO-RELATED"/>
    <property type="match status" value="1"/>
</dbReference>
<keyword evidence="5 6" id="KW-0472">Membrane</keyword>
<protein>
    <submittedName>
        <fullName evidence="7">LysE family translocator</fullName>
    </submittedName>
</protein>
<comment type="subcellular location">
    <subcellularLocation>
        <location evidence="1">Cell membrane</location>
        <topology evidence="1">Multi-pass membrane protein</topology>
    </subcellularLocation>
</comment>
<evidence type="ECO:0000313" key="7">
    <source>
        <dbReference type="EMBL" id="WXB13982.1"/>
    </source>
</evidence>
<evidence type="ECO:0000256" key="6">
    <source>
        <dbReference type="SAM" id="Phobius"/>
    </source>
</evidence>
<keyword evidence="4 6" id="KW-1133">Transmembrane helix</keyword>
<dbReference type="Proteomes" id="UP001370348">
    <property type="component" value="Chromosome"/>
</dbReference>
<keyword evidence="3 6" id="KW-0812">Transmembrane</keyword>
<evidence type="ECO:0000256" key="2">
    <source>
        <dbReference type="ARBA" id="ARBA00022475"/>
    </source>
</evidence>
<evidence type="ECO:0000313" key="8">
    <source>
        <dbReference type="Proteomes" id="UP001370348"/>
    </source>
</evidence>
<evidence type="ECO:0000256" key="3">
    <source>
        <dbReference type="ARBA" id="ARBA00022692"/>
    </source>
</evidence>
<feature type="transmembrane region" description="Helical" evidence="6">
    <location>
        <begin position="6"/>
        <end position="29"/>
    </location>
</feature>
<dbReference type="PANTHER" id="PTHR30086">
    <property type="entry name" value="ARGININE EXPORTER PROTEIN ARGO"/>
    <property type="match status" value="1"/>
</dbReference>
<feature type="transmembrane region" description="Helical" evidence="6">
    <location>
        <begin position="151"/>
        <end position="173"/>
    </location>
</feature>
<accession>A0ABZ2LT97</accession>
<keyword evidence="2" id="KW-1003">Cell membrane</keyword>
<reference evidence="7 8" key="1">
    <citation type="submission" date="2021-12" db="EMBL/GenBank/DDBJ databases">
        <title>Discovery of the Pendulisporaceae a myxobacterial family with distinct sporulation behavior and unique specialized metabolism.</title>
        <authorList>
            <person name="Garcia R."/>
            <person name="Popoff A."/>
            <person name="Bader C.D."/>
            <person name="Loehr J."/>
            <person name="Walesch S."/>
            <person name="Walt C."/>
            <person name="Boldt J."/>
            <person name="Bunk B."/>
            <person name="Haeckl F.J.F.P.J."/>
            <person name="Gunesch A.P."/>
            <person name="Birkelbach J."/>
            <person name="Nuebel U."/>
            <person name="Pietschmann T."/>
            <person name="Bach T."/>
            <person name="Mueller R."/>
        </authorList>
    </citation>
    <scope>NUCLEOTIDE SEQUENCE [LARGE SCALE GENOMIC DNA]</scope>
    <source>
        <strain evidence="7 8">MSr11954</strain>
    </source>
</reference>
<organism evidence="7 8">
    <name type="scientific">Pendulispora albinea</name>
    <dbReference type="NCBI Taxonomy" id="2741071"/>
    <lineage>
        <taxon>Bacteria</taxon>
        <taxon>Pseudomonadati</taxon>
        <taxon>Myxococcota</taxon>
        <taxon>Myxococcia</taxon>
        <taxon>Myxococcales</taxon>
        <taxon>Sorangiineae</taxon>
        <taxon>Pendulisporaceae</taxon>
        <taxon>Pendulispora</taxon>
    </lineage>
</organism>
<evidence type="ECO:0000256" key="5">
    <source>
        <dbReference type="ARBA" id="ARBA00023136"/>
    </source>
</evidence>
<proteinExistence type="predicted"/>
<feature type="transmembrane region" description="Helical" evidence="6">
    <location>
        <begin position="71"/>
        <end position="88"/>
    </location>
</feature>
<dbReference type="Pfam" id="PF01810">
    <property type="entry name" value="LysE"/>
    <property type="match status" value="1"/>
</dbReference>